<dbReference type="AlphaFoldDB" id="A0A1H3Q703"/>
<keyword evidence="4" id="KW-1185">Reference proteome</keyword>
<gene>
    <name evidence="3" type="ORF">SAMN05421881_11361</name>
</gene>
<proteinExistence type="inferred from homology"/>
<dbReference type="PANTHER" id="PTHR46268">
    <property type="entry name" value="STRESS RESPONSE PROTEIN NHAX"/>
    <property type="match status" value="1"/>
</dbReference>
<name>A0A1H3Q703_9PROT</name>
<dbReference type="PANTHER" id="PTHR46268:SF6">
    <property type="entry name" value="UNIVERSAL STRESS PROTEIN UP12"/>
    <property type="match status" value="1"/>
</dbReference>
<reference evidence="3 4" key="1">
    <citation type="submission" date="2016-10" db="EMBL/GenBank/DDBJ databases">
        <authorList>
            <person name="de Groot N.N."/>
        </authorList>
    </citation>
    <scope>NUCLEOTIDE SEQUENCE [LARGE SCALE GENOMIC DNA]</scope>
    <source>
        <strain evidence="3 4">Nm1</strain>
    </source>
</reference>
<dbReference type="EMBL" id="FNOY01000136">
    <property type="protein sequence ID" value="SDZ09146.1"/>
    <property type="molecule type" value="Genomic_DNA"/>
</dbReference>
<evidence type="ECO:0000259" key="2">
    <source>
        <dbReference type="Pfam" id="PF00582"/>
    </source>
</evidence>
<dbReference type="Pfam" id="PF00582">
    <property type="entry name" value="Usp"/>
    <property type="match status" value="1"/>
</dbReference>
<dbReference type="Proteomes" id="UP000198640">
    <property type="component" value="Unassembled WGS sequence"/>
</dbReference>
<feature type="domain" description="UspA" evidence="2">
    <location>
        <begin position="1"/>
        <end position="132"/>
    </location>
</feature>
<dbReference type="OrthoDB" id="8547832at2"/>
<protein>
    <submittedName>
        <fullName evidence="3">Nucleotide-binding universal stress protein, UspA family</fullName>
    </submittedName>
</protein>
<dbReference type="STRING" id="44576.SAMN05421881_11361"/>
<sequence>MFRKVMVAIDNSRISQEALKEAHNIAKSYNGELCIVHVIDNQGVDTDKGNVLLQNAKASVENGVSIKTRLVEADLLYGLTGIADAIANAVNEWKPGLLVVGTDNRRGLERFVVGSVAEQVLTKVNTSILLVRPPEQKI</sequence>
<dbReference type="CDD" id="cd00293">
    <property type="entry name" value="USP-like"/>
    <property type="match status" value="1"/>
</dbReference>
<dbReference type="InterPro" id="IPR006015">
    <property type="entry name" value="Universal_stress_UspA"/>
</dbReference>
<evidence type="ECO:0000313" key="4">
    <source>
        <dbReference type="Proteomes" id="UP000198640"/>
    </source>
</evidence>
<accession>A0A1H3Q703</accession>
<dbReference type="SUPFAM" id="SSF52402">
    <property type="entry name" value="Adenine nucleotide alpha hydrolases-like"/>
    <property type="match status" value="1"/>
</dbReference>
<evidence type="ECO:0000256" key="1">
    <source>
        <dbReference type="ARBA" id="ARBA00008791"/>
    </source>
</evidence>
<evidence type="ECO:0000313" key="3">
    <source>
        <dbReference type="EMBL" id="SDZ09146.1"/>
    </source>
</evidence>
<dbReference type="InterPro" id="IPR006016">
    <property type="entry name" value="UspA"/>
</dbReference>
<dbReference type="InterPro" id="IPR014729">
    <property type="entry name" value="Rossmann-like_a/b/a_fold"/>
</dbReference>
<organism evidence="3 4">
    <name type="scientific">Nitrosomonas halophila</name>
    <dbReference type="NCBI Taxonomy" id="44576"/>
    <lineage>
        <taxon>Bacteria</taxon>
        <taxon>Pseudomonadati</taxon>
        <taxon>Pseudomonadota</taxon>
        <taxon>Betaproteobacteria</taxon>
        <taxon>Nitrosomonadales</taxon>
        <taxon>Nitrosomonadaceae</taxon>
        <taxon>Nitrosomonas</taxon>
    </lineage>
</organism>
<dbReference type="RefSeq" id="WP_090415948.1">
    <property type="nucleotide sequence ID" value="NZ_FNOY01000136.1"/>
</dbReference>
<dbReference type="PRINTS" id="PR01438">
    <property type="entry name" value="UNVRSLSTRESS"/>
</dbReference>
<dbReference type="Gene3D" id="3.40.50.620">
    <property type="entry name" value="HUPs"/>
    <property type="match status" value="1"/>
</dbReference>
<comment type="similarity">
    <text evidence="1">Belongs to the universal stress protein A family.</text>
</comment>